<name>A0ACC3SEG1_9PEZI</name>
<protein>
    <submittedName>
        <fullName evidence="1">Uncharacterized protein</fullName>
    </submittedName>
</protein>
<dbReference type="EMBL" id="JAMKPW020000020">
    <property type="protein sequence ID" value="KAK8207925.1"/>
    <property type="molecule type" value="Genomic_DNA"/>
</dbReference>
<gene>
    <name evidence="1" type="ORF">M8818_004178</name>
</gene>
<reference evidence="1" key="1">
    <citation type="submission" date="2024-02" db="EMBL/GenBank/DDBJ databases">
        <title>Metagenome Assembled Genome of Zalaria obscura JY119.</title>
        <authorList>
            <person name="Vighnesh L."/>
            <person name="Jagadeeshwari U."/>
            <person name="Venkata Ramana C."/>
            <person name="Sasikala C."/>
        </authorList>
    </citation>
    <scope>NUCLEOTIDE SEQUENCE</scope>
    <source>
        <strain evidence="1">JY119</strain>
    </source>
</reference>
<sequence>MERFMCTVKGAEVMLAVMYDMVLLDTRSFACLMSEARGIRECQDLSNGSGMAVENPAAGKQAPRLPAWKRLGLKLKNAKEIPNEAYGVSEKPTKPSANQQPTPTKQQLDSPATARLTQDAGITPKKTKRSRDEESSSDGRKKAKLGVSDENDASTPIKKSVTTSAAAPAPLMSASWLTGDNTQRNEKSGSESPGKRRKSVAFTEDTKTEDGNSAQTLFQNWFAAESGAAEQAESEAPAVVETANATSDSPKPTKEKKAKKSKPEKSQLSEGSKDKQAKVRKEKSTDKPTPIYVQYLQQYHTDKASWKFNKSKQNDLIKNLWNVYRIIPEHDEALGEYISGLQGEAARQRIKEASEATLKKELEKLLGECKKAATKLSEEFQTPEMEDPAKRLAAAESSLKKYLETLHTTGALSDSAFDEEVENARTAKARGDRAELILRVAFGLDTAEALRPVPLTARAKKRSKKSRTAADSSDDSSSDSDDDEGSSAKKPKTAPKSILKKPAKEDESSSSENDSSSDSSSDDSSDEDSDSSDSDSSSESESDSDDGSSSESDKDSSKKKAKKETKKEAKKEQAPARSEREWTPPKKAVPFDKALLDQIYNSKKQMLYRR</sequence>
<organism evidence="1 2">
    <name type="scientific">Zalaria obscura</name>
    <dbReference type="NCBI Taxonomy" id="2024903"/>
    <lineage>
        <taxon>Eukaryota</taxon>
        <taxon>Fungi</taxon>
        <taxon>Dikarya</taxon>
        <taxon>Ascomycota</taxon>
        <taxon>Pezizomycotina</taxon>
        <taxon>Dothideomycetes</taxon>
        <taxon>Dothideomycetidae</taxon>
        <taxon>Dothideales</taxon>
        <taxon>Zalariaceae</taxon>
        <taxon>Zalaria</taxon>
    </lineage>
</organism>
<comment type="caution">
    <text evidence="1">The sequence shown here is derived from an EMBL/GenBank/DDBJ whole genome shotgun (WGS) entry which is preliminary data.</text>
</comment>
<accession>A0ACC3SEG1</accession>
<evidence type="ECO:0000313" key="1">
    <source>
        <dbReference type="EMBL" id="KAK8207925.1"/>
    </source>
</evidence>
<dbReference type="Proteomes" id="UP001320706">
    <property type="component" value="Unassembled WGS sequence"/>
</dbReference>
<proteinExistence type="predicted"/>
<keyword evidence="2" id="KW-1185">Reference proteome</keyword>
<evidence type="ECO:0000313" key="2">
    <source>
        <dbReference type="Proteomes" id="UP001320706"/>
    </source>
</evidence>